<dbReference type="AlphaFoldDB" id="A0A120JTM1"/>
<dbReference type="InterPro" id="IPR037004">
    <property type="entry name" value="Exonuc_VII_ssu_sf"/>
</dbReference>
<dbReference type="Gene3D" id="1.10.287.1040">
    <property type="entry name" value="Exonuclease VII, small subunit"/>
    <property type="match status" value="1"/>
</dbReference>
<comment type="function">
    <text evidence="6">Bidirectionally degrades single-stranded DNA into large acid-insoluble oligonucleotides, which are then degraded further into small acid-soluble oligonucleotides.</text>
</comment>
<gene>
    <name evidence="6" type="primary">xseB</name>
    <name evidence="7" type="ORF">AOC36_04880</name>
</gene>
<reference evidence="7 8" key="1">
    <citation type="submission" date="2015-10" db="EMBL/GenBank/DDBJ databases">
        <title>Erysipelothrix larvae sp. LV19 isolated from the larval gut of the rhinoceros beetle, Trypoxylus dichotomus.</title>
        <authorList>
            <person name="Lim S."/>
            <person name="Kim B.-C."/>
        </authorList>
    </citation>
    <scope>NUCLEOTIDE SEQUENCE [LARGE SCALE GENOMIC DNA]</scope>
    <source>
        <strain evidence="7 8">LV19</strain>
    </source>
</reference>
<dbReference type="HAMAP" id="MF_00337">
    <property type="entry name" value="Exonuc_7_S"/>
    <property type="match status" value="1"/>
</dbReference>
<dbReference type="PIRSF" id="PIRSF006488">
    <property type="entry name" value="Exonuc_VII_S"/>
    <property type="match status" value="1"/>
</dbReference>
<dbReference type="PANTHER" id="PTHR34137:SF1">
    <property type="entry name" value="EXODEOXYRIBONUCLEASE 7 SMALL SUBUNIT"/>
    <property type="match status" value="1"/>
</dbReference>
<dbReference type="RefSeq" id="WP_067631999.1">
    <property type="nucleotide sequence ID" value="NZ_CP013213.1"/>
</dbReference>
<dbReference type="OrthoDB" id="49164at2"/>
<keyword evidence="5 6" id="KW-0269">Exonuclease</keyword>
<evidence type="ECO:0000313" key="7">
    <source>
        <dbReference type="EMBL" id="AMC93332.1"/>
    </source>
</evidence>
<evidence type="ECO:0000256" key="5">
    <source>
        <dbReference type="ARBA" id="ARBA00022839"/>
    </source>
</evidence>
<dbReference type="Proteomes" id="UP000063781">
    <property type="component" value="Chromosome"/>
</dbReference>
<evidence type="ECO:0000256" key="3">
    <source>
        <dbReference type="ARBA" id="ARBA00022722"/>
    </source>
</evidence>
<dbReference type="Pfam" id="PF02609">
    <property type="entry name" value="Exonuc_VII_S"/>
    <property type="match status" value="1"/>
</dbReference>
<dbReference type="STRING" id="1514105.AOC36_04880"/>
<dbReference type="NCBIfam" id="TIGR01280">
    <property type="entry name" value="xseB"/>
    <property type="match status" value="1"/>
</dbReference>
<comment type="subcellular location">
    <subcellularLocation>
        <location evidence="6">Cytoplasm</location>
    </subcellularLocation>
</comment>
<evidence type="ECO:0000313" key="8">
    <source>
        <dbReference type="Proteomes" id="UP000063781"/>
    </source>
</evidence>
<dbReference type="PANTHER" id="PTHR34137">
    <property type="entry name" value="EXODEOXYRIBONUCLEASE 7 SMALL SUBUNIT"/>
    <property type="match status" value="1"/>
</dbReference>
<dbReference type="GO" id="GO:0008855">
    <property type="term" value="F:exodeoxyribonuclease VII activity"/>
    <property type="evidence" value="ECO:0007669"/>
    <property type="project" value="UniProtKB-UniRule"/>
</dbReference>
<keyword evidence="8" id="KW-1185">Reference proteome</keyword>
<accession>A0A120JTM1</accession>
<proteinExistence type="inferred from homology"/>
<dbReference type="GO" id="GO:0006308">
    <property type="term" value="P:DNA catabolic process"/>
    <property type="evidence" value="ECO:0007669"/>
    <property type="project" value="UniProtKB-UniRule"/>
</dbReference>
<sequence length="67" mass="7824">MTEFNFEKAMKRLTEISELLESDTLPLDESIKLFEEGLELSKQCQDKLTQYETKVKDLVDKHNESVS</sequence>
<dbReference type="SUPFAM" id="SSF116842">
    <property type="entry name" value="XseB-like"/>
    <property type="match status" value="1"/>
</dbReference>
<keyword evidence="3 6" id="KW-0540">Nuclease</keyword>
<dbReference type="GO" id="GO:0009318">
    <property type="term" value="C:exodeoxyribonuclease VII complex"/>
    <property type="evidence" value="ECO:0007669"/>
    <property type="project" value="UniProtKB-UniRule"/>
</dbReference>
<name>A0A120JTM1_9FIRM</name>
<comment type="similarity">
    <text evidence="1 6">Belongs to the XseB family.</text>
</comment>
<dbReference type="EC" id="3.1.11.6" evidence="6"/>
<comment type="subunit">
    <text evidence="6">Heterooligomer composed of large and small subunits.</text>
</comment>
<dbReference type="GO" id="GO:0005829">
    <property type="term" value="C:cytosol"/>
    <property type="evidence" value="ECO:0007669"/>
    <property type="project" value="TreeGrafter"/>
</dbReference>
<organism evidence="7 8">
    <name type="scientific">Erysipelothrix larvae</name>
    <dbReference type="NCBI Taxonomy" id="1514105"/>
    <lineage>
        <taxon>Bacteria</taxon>
        <taxon>Bacillati</taxon>
        <taxon>Bacillota</taxon>
        <taxon>Erysipelotrichia</taxon>
        <taxon>Erysipelotrichales</taxon>
        <taxon>Erysipelotrichaceae</taxon>
        <taxon>Erysipelothrix</taxon>
    </lineage>
</organism>
<evidence type="ECO:0000256" key="4">
    <source>
        <dbReference type="ARBA" id="ARBA00022801"/>
    </source>
</evidence>
<evidence type="ECO:0000256" key="2">
    <source>
        <dbReference type="ARBA" id="ARBA00022490"/>
    </source>
</evidence>
<comment type="catalytic activity">
    <reaction evidence="6">
        <text>Exonucleolytic cleavage in either 5'- to 3'- or 3'- to 5'-direction to yield nucleoside 5'-phosphates.</text>
        <dbReference type="EC" id="3.1.11.6"/>
    </reaction>
</comment>
<keyword evidence="4 6" id="KW-0378">Hydrolase</keyword>
<keyword evidence="2 6" id="KW-0963">Cytoplasm</keyword>
<evidence type="ECO:0000256" key="1">
    <source>
        <dbReference type="ARBA" id="ARBA00009998"/>
    </source>
</evidence>
<evidence type="ECO:0000256" key="6">
    <source>
        <dbReference type="HAMAP-Rule" id="MF_00337"/>
    </source>
</evidence>
<dbReference type="EMBL" id="CP013213">
    <property type="protein sequence ID" value="AMC93332.1"/>
    <property type="molecule type" value="Genomic_DNA"/>
</dbReference>
<protein>
    <recommendedName>
        <fullName evidence="6">Exodeoxyribonuclease 7 small subunit</fullName>
        <ecNumber evidence="6">3.1.11.6</ecNumber>
    </recommendedName>
    <alternativeName>
        <fullName evidence="6">Exodeoxyribonuclease VII small subunit</fullName>
        <shortName evidence="6">Exonuclease VII small subunit</shortName>
    </alternativeName>
</protein>
<dbReference type="KEGG" id="erl:AOC36_04880"/>
<dbReference type="InterPro" id="IPR003761">
    <property type="entry name" value="Exonuc_VII_S"/>
</dbReference>